<name>A0A4S4DE52_CAMSN</name>
<evidence type="ECO:0000313" key="3">
    <source>
        <dbReference type="Proteomes" id="UP000306102"/>
    </source>
</evidence>
<dbReference type="AlphaFoldDB" id="A0A4S4DE52"/>
<gene>
    <name evidence="2" type="ORF">TEA_001353</name>
</gene>
<reference evidence="2 3" key="1">
    <citation type="journal article" date="2018" name="Proc. Natl. Acad. Sci. U.S.A.">
        <title>Draft genome sequence of Camellia sinensis var. sinensis provides insights into the evolution of the tea genome and tea quality.</title>
        <authorList>
            <person name="Wei C."/>
            <person name="Yang H."/>
            <person name="Wang S."/>
            <person name="Zhao J."/>
            <person name="Liu C."/>
            <person name="Gao L."/>
            <person name="Xia E."/>
            <person name="Lu Y."/>
            <person name="Tai Y."/>
            <person name="She G."/>
            <person name="Sun J."/>
            <person name="Cao H."/>
            <person name="Tong W."/>
            <person name="Gao Q."/>
            <person name="Li Y."/>
            <person name="Deng W."/>
            <person name="Jiang X."/>
            <person name="Wang W."/>
            <person name="Chen Q."/>
            <person name="Zhang S."/>
            <person name="Li H."/>
            <person name="Wu J."/>
            <person name="Wang P."/>
            <person name="Li P."/>
            <person name="Shi C."/>
            <person name="Zheng F."/>
            <person name="Jian J."/>
            <person name="Huang B."/>
            <person name="Shan D."/>
            <person name="Shi M."/>
            <person name="Fang C."/>
            <person name="Yue Y."/>
            <person name="Li F."/>
            <person name="Li D."/>
            <person name="Wei S."/>
            <person name="Han B."/>
            <person name="Jiang C."/>
            <person name="Yin Y."/>
            <person name="Xia T."/>
            <person name="Zhang Z."/>
            <person name="Bennetzen J.L."/>
            <person name="Zhao S."/>
            <person name="Wan X."/>
        </authorList>
    </citation>
    <scope>NUCLEOTIDE SEQUENCE [LARGE SCALE GENOMIC DNA]</scope>
    <source>
        <strain evidence="3">cv. Shuchazao</strain>
        <tissue evidence="2">Leaf</tissue>
    </source>
</reference>
<evidence type="ECO:0000256" key="1">
    <source>
        <dbReference type="SAM" id="MobiDB-lite"/>
    </source>
</evidence>
<dbReference type="EMBL" id="SDRB02011558">
    <property type="protein sequence ID" value="THG00950.1"/>
    <property type="molecule type" value="Genomic_DNA"/>
</dbReference>
<comment type="caution">
    <text evidence="2">The sequence shown here is derived from an EMBL/GenBank/DDBJ whole genome shotgun (WGS) entry which is preliminary data.</text>
</comment>
<dbReference type="Proteomes" id="UP000306102">
    <property type="component" value="Unassembled WGS sequence"/>
</dbReference>
<feature type="compositionally biased region" description="Basic residues" evidence="1">
    <location>
        <begin position="1"/>
        <end position="15"/>
    </location>
</feature>
<proteinExistence type="predicted"/>
<keyword evidence="3" id="KW-1185">Reference proteome</keyword>
<evidence type="ECO:0000313" key="2">
    <source>
        <dbReference type="EMBL" id="THG00950.1"/>
    </source>
</evidence>
<accession>A0A4S4DE52</accession>
<organism evidence="2 3">
    <name type="scientific">Camellia sinensis var. sinensis</name>
    <name type="common">China tea</name>
    <dbReference type="NCBI Taxonomy" id="542762"/>
    <lineage>
        <taxon>Eukaryota</taxon>
        <taxon>Viridiplantae</taxon>
        <taxon>Streptophyta</taxon>
        <taxon>Embryophyta</taxon>
        <taxon>Tracheophyta</taxon>
        <taxon>Spermatophyta</taxon>
        <taxon>Magnoliopsida</taxon>
        <taxon>eudicotyledons</taxon>
        <taxon>Gunneridae</taxon>
        <taxon>Pentapetalae</taxon>
        <taxon>asterids</taxon>
        <taxon>Ericales</taxon>
        <taxon>Theaceae</taxon>
        <taxon>Camellia</taxon>
    </lineage>
</organism>
<protein>
    <submittedName>
        <fullName evidence="2">Uncharacterized protein</fullName>
    </submittedName>
</protein>
<sequence length="136" mass="16085">MPLHKGRVWRRPKSHSQREARDVVNGGLSQRIDPERAINSIAYFHQRWQRERWEVAGTSVMNKSIVLTLHPLPKRSSLDLIKSARPYNPNFSLIVQIQQLIDRYWHCDLVFQWHEGNGCSNKSTEAAVIFYNYQWK</sequence>
<feature type="region of interest" description="Disordered" evidence="1">
    <location>
        <begin position="1"/>
        <end position="22"/>
    </location>
</feature>